<feature type="domain" description="Hedgehog/Intein (Hint)" evidence="1">
    <location>
        <begin position="133"/>
        <end position="276"/>
    </location>
</feature>
<protein>
    <submittedName>
        <fullName evidence="2">Hint domain-containing protein</fullName>
    </submittedName>
</protein>
<sequence>MTGTGADFDSSARRQEADLFHIPFGGSSMGEKTFAYAFYPIDGVLINVYGTQNETIADISNGPDDDLTVFGDISDDDVSGASYGDMTFVGVATADGHEIAFFEDSAGILIGFSDTDIPSLTYYTLDTDATYAVCFAAGTLIRTPDGDLPVETLAEGDTVVTASGEERAIRWSGARTVDCSTTTNPRQAWPVRVSEDAFGPGLPERELWLSPAHAVQVSAGEQADAADDVLVPIGSLVNGATIEQIPLETIDYYHIELDTHDVVIANGLPAESYLDCGNRDFFAGADVAPESERAEIDPADLPFCLPLVTGGGVVEEVRAQLGTQAREIGWASKAAEPEVAVEAGGTPLLPDEIGGKLRVTLPADACDAWLVSSSWVPYHHGAGADRRNLGVVFRHLTVTDATGEARRIRADDPRLAFGFHEAEGEDGAAFRWTTGRALLPGALWGGMSGQVTLTFEVHANERRRWIAPAKAAAAPARRMSLVA</sequence>
<reference evidence="2 3" key="1">
    <citation type="submission" date="2024-02" db="EMBL/GenBank/DDBJ databases">
        <title>Genome analysis and characterization of Microbaculum marinisediminis sp. nov., isolated from marine sediment.</title>
        <authorList>
            <person name="Du Z.-J."/>
            <person name="Ye Y.-Q."/>
            <person name="Zhang Z.-R."/>
            <person name="Yuan S.-M."/>
            <person name="Zhang X.-Y."/>
        </authorList>
    </citation>
    <scope>NUCLEOTIDE SEQUENCE [LARGE SCALE GENOMIC DNA]</scope>
    <source>
        <strain evidence="2 3">SDUM1044001</strain>
    </source>
</reference>
<dbReference type="Proteomes" id="UP001378188">
    <property type="component" value="Unassembled WGS sequence"/>
</dbReference>
<dbReference type="EMBL" id="JAZHOF010000008">
    <property type="protein sequence ID" value="MEJ8573493.1"/>
    <property type="molecule type" value="Genomic_DNA"/>
</dbReference>
<dbReference type="InterPro" id="IPR036844">
    <property type="entry name" value="Hint_dom_sf"/>
</dbReference>
<evidence type="ECO:0000259" key="1">
    <source>
        <dbReference type="Pfam" id="PF13403"/>
    </source>
</evidence>
<organism evidence="2 3">
    <name type="scientific">Microbaculum marinum</name>
    <dbReference type="NCBI Taxonomy" id="1764581"/>
    <lineage>
        <taxon>Bacteria</taxon>
        <taxon>Pseudomonadati</taxon>
        <taxon>Pseudomonadota</taxon>
        <taxon>Alphaproteobacteria</taxon>
        <taxon>Hyphomicrobiales</taxon>
        <taxon>Tepidamorphaceae</taxon>
        <taxon>Microbaculum</taxon>
    </lineage>
</organism>
<evidence type="ECO:0000313" key="2">
    <source>
        <dbReference type="EMBL" id="MEJ8573493.1"/>
    </source>
</evidence>
<dbReference type="Gene3D" id="2.170.16.10">
    <property type="entry name" value="Hedgehog/Intein (Hint) domain"/>
    <property type="match status" value="1"/>
</dbReference>
<dbReference type="InterPro" id="IPR028992">
    <property type="entry name" value="Hedgehog/Intein_dom"/>
</dbReference>
<dbReference type="AlphaFoldDB" id="A0AAW9RX88"/>
<gene>
    <name evidence="2" type="ORF">V3328_18535</name>
</gene>
<name>A0AAW9RX88_9HYPH</name>
<dbReference type="Pfam" id="PF13403">
    <property type="entry name" value="Hint_2"/>
    <property type="match status" value="1"/>
</dbReference>
<accession>A0AAW9RX88</accession>
<dbReference type="RefSeq" id="WP_378758898.1">
    <property type="nucleotide sequence ID" value="NZ_JBHRTC010000009.1"/>
</dbReference>
<proteinExistence type="predicted"/>
<dbReference type="SUPFAM" id="SSF51294">
    <property type="entry name" value="Hedgehog/intein (Hint) domain"/>
    <property type="match status" value="1"/>
</dbReference>
<keyword evidence="3" id="KW-1185">Reference proteome</keyword>
<comment type="caution">
    <text evidence="2">The sequence shown here is derived from an EMBL/GenBank/DDBJ whole genome shotgun (WGS) entry which is preliminary data.</text>
</comment>
<evidence type="ECO:0000313" key="3">
    <source>
        <dbReference type="Proteomes" id="UP001378188"/>
    </source>
</evidence>